<dbReference type="RefSeq" id="WP_274455137.1">
    <property type="nucleotide sequence ID" value="NZ_CP067097.1"/>
</dbReference>
<keyword evidence="2" id="KW-1185">Reference proteome</keyword>
<sequence>MPMLVWGRLYGLKPTALFQRYTFYMPARAEDLQGQYYDGNPGAIALVYLCSRCGKLTIMDRNDPFAEIPGLLEYTKESLLLQH</sequence>
<evidence type="ECO:0000313" key="1">
    <source>
        <dbReference type="EMBL" id="MDQ0191259.1"/>
    </source>
</evidence>
<accession>A0ABT9XLR7</accession>
<evidence type="ECO:0000313" key="2">
    <source>
        <dbReference type="Proteomes" id="UP001232973"/>
    </source>
</evidence>
<name>A0ABT9XLR7_9BACL</name>
<dbReference type="Proteomes" id="UP001232973">
    <property type="component" value="Unassembled WGS sequence"/>
</dbReference>
<protein>
    <submittedName>
        <fullName evidence="1">Uncharacterized protein</fullName>
    </submittedName>
</protein>
<gene>
    <name evidence="1" type="ORF">J2S03_003128</name>
</gene>
<organism evidence="1 2">
    <name type="scientific">Alicyclobacillus cycloheptanicus</name>
    <dbReference type="NCBI Taxonomy" id="1457"/>
    <lineage>
        <taxon>Bacteria</taxon>
        <taxon>Bacillati</taxon>
        <taxon>Bacillota</taxon>
        <taxon>Bacilli</taxon>
        <taxon>Bacillales</taxon>
        <taxon>Alicyclobacillaceae</taxon>
        <taxon>Alicyclobacillus</taxon>
    </lineage>
</organism>
<proteinExistence type="predicted"/>
<reference evidence="1 2" key="1">
    <citation type="submission" date="2023-07" db="EMBL/GenBank/DDBJ databases">
        <title>Genomic Encyclopedia of Type Strains, Phase IV (KMG-IV): sequencing the most valuable type-strain genomes for metagenomic binning, comparative biology and taxonomic classification.</title>
        <authorList>
            <person name="Goeker M."/>
        </authorList>
    </citation>
    <scope>NUCLEOTIDE SEQUENCE [LARGE SCALE GENOMIC DNA]</scope>
    <source>
        <strain evidence="1 2">DSM 4006</strain>
    </source>
</reference>
<comment type="caution">
    <text evidence="1">The sequence shown here is derived from an EMBL/GenBank/DDBJ whole genome shotgun (WGS) entry which is preliminary data.</text>
</comment>
<dbReference type="EMBL" id="JAUSTP010000036">
    <property type="protein sequence ID" value="MDQ0191259.1"/>
    <property type="molecule type" value="Genomic_DNA"/>
</dbReference>